<evidence type="ECO:0000313" key="2">
    <source>
        <dbReference type="Proteomes" id="UP000637002"/>
    </source>
</evidence>
<keyword evidence="2" id="KW-1185">Reference proteome</keyword>
<reference evidence="1" key="2">
    <citation type="submission" date="2020-09" db="EMBL/GenBank/DDBJ databases">
        <authorList>
            <person name="Sun Q."/>
            <person name="Zhou Y."/>
        </authorList>
    </citation>
    <scope>NUCLEOTIDE SEQUENCE</scope>
    <source>
        <strain evidence="1">CGMCC 1.12919</strain>
    </source>
</reference>
<dbReference type="Proteomes" id="UP000637002">
    <property type="component" value="Unassembled WGS sequence"/>
</dbReference>
<reference evidence="1" key="1">
    <citation type="journal article" date="2014" name="Int. J. Syst. Evol. Microbiol.">
        <title>Complete genome sequence of Corynebacterium casei LMG S-19264T (=DSM 44701T), isolated from a smear-ripened cheese.</title>
        <authorList>
            <consortium name="US DOE Joint Genome Institute (JGI-PGF)"/>
            <person name="Walter F."/>
            <person name="Albersmeier A."/>
            <person name="Kalinowski J."/>
            <person name="Ruckert C."/>
        </authorList>
    </citation>
    <scope>NUCLEOTIDE SEQUENCE</scope>
    <source>
        <strain evidence="1">CGMCC 1.12919</strain>
    </source>
</reference>
<dbReference type="AlphaFoldDB" id="A0A916XS07"/>
<comment type="caution">
    <text evidence="1">The sequence shown here is derived from an EMBL/GenBank/DDBJ whole genome shotgun (WGS) entry which is preliminary data.</text>
</comment>
<protein>
    <submittedName>
        <fullName evidence="1">Uncharacterized protein</fullName>
    </submittedName>
</protein>
<sequence length="53" mass="6063">MLIVIKFTYLDGVEEPFMDQREGWSVDGTEFKVRMDAGVKALHWRGLYKNAGG</sequence>
<proteinExistence type="predicted"/>
<evidence type="ECO:0000313" key="1">
    <source>
        <dbReference type="EMBL" id="GGC94651.1"/>
    </source>
</evidence>
<dbReference type="EMBL" id="BMGG01000019">
    <property type="protein sequence ID" value="GGC94651.1"/>
    <property type="molecule type" value="Genomic_DNA"/>
</dbReference>
<accession>A0A916XS07</accession>
<name>A0A916XS07_9HYPH</name>
<gene>
    <name evidence="1" type="ORF">GCM10010994_60510</name>
</gene>
<organism evidence="1 2">
    <name type="scientific">Chelatococcus reniformis</name>
    <dbReference type="NCBI Taxonomy" id="1494448"/>
    <lineage>
        <taxon>Bacteria</taxon>
        <taxon>Pseudomonadati</taxon>
        <taxon>Pseudomonadota</taxon>
        <taxon>Alphaproteobacteria</taxon>
        <taxon>Hyphomicrobiales</taxon>
        <taxon>Chelatococcaceae</taxon>
        <taxon>Chelatococcus</taxon>
    </lineage>
</organism>
<dbReference type="Pfam" id="PF25209">
    <property type="entry name" value="Phage_capsid_4"/>
    <property type="match status" value="1"/>
</dbReference>